<evidence type="ECO:0000313" key="2">
    <source>
        <dbReference type="EMBL" id="QJR09865.1"/>
    </source>
</evidence>
<keyword evidence="3" id="KW-1185">Reference proteome</keyword>
<dbReference type="KEGG" id="uru:DSM104443_00915"/>
<dbReference type="Proteomes" id="UP000501534">
    <property type="component" value="Chromosome"/>
</dbReference>
<evidence type="ECO:0000259" key="1">
    <source>
        <dbReference type="PROSITE" id="PS51729"/>
    </source>
</evidence>
<reference evidence="2 3" key="1">
    <citation type="submission" date="2020-04" db="EMBL/GenBank/DDBJ databases">
        <title>Usitatibacter rugosus gen. nov., sp. nov. and Usitatibacter palustris sp. nov., novel members of Usitatibacteraceae fam. nov. within the order Nitrosomonadales isolated from soil.</title>
        <authorList>
            <person name="Huber K.J."/>
            <person name="Neumann-Schaal M."/>
            <person name="Geppert A."/>
            <person name="Luckner M."/>
            <person name="Wanner G."/>
            <person name="Overmann J."/>
        </authorList>
    </citation>
    <scope>NUCLEOTIDE SEQUENCE [LARGE SCALE GENOMIC DNA]</scope>
    <source>
        <strain evidence="2 3">0125_3</strain>
    </source>
</reference>
<dbReference type="Pfam" id="PF14542">
    <property type="entry name" value="Acetyltransf_CG"/>
    <property type="match status" value="1"/>
</dbReference>
<sequence>MTTNLVFSFDESAKRYRASQDAREVAFIEADRIGTDSLLIKHTEAHEEGQGFAGALLRHVLEEARACGRKVIPICPYAAGFMRKHPEYHDVLRPGYPL</sequence>
<dbReference type="InterPro" id="IPR031165">
    <property type="entry name" value="GNAT_YJDJ"/>
</dbReference>
<dbReference type="EMBL" id="CP053069">
    <property type="protein sequence ID" value="QJR09865.1"/>
    <property type="molecule type" value="Genomic_DNA"/>
</dbReference>
<feature type="domain" description="N-acetyltransferase" evidence="1">
    <location>
        <begin position="8"/>
        <end position="93"/>
    </location>
</feature>
<proteinExistence type="predicted"/>
<dbReference type="InterPro" id="IPR016181">
    <property type="entry name" value="Acyl_CoA_acyltransferase"/>
</dbReference>
<dbReference type="RefSeq" id="WP_171089924.1">
    <property type="nucleotide sequence ID" value="NZ_CP053069.1"/>
</dbReference>
<dbReference type="Gene3D" id="3.40.630.30">
    <property type="match status" value="1"/>
</dbReference>
<dbReference type="SUPFAM" id="SSF55729">
    <property type="entry name" value="Acyl-CoA N-acyltransferases (Nat)"/>
    <property type="match status" value="1"/>
</dbReference>
<organism evidence="2 3">
    <name type="scientific">Usitatibacter rugosus</name>
    <dbReference type="NCBI Taxonomy" id="2732067"/>
    <lineage>
        <taxon>Bacteria</taxon>
        <taxon>Pseudomonadati</taxon>
        <taxon>Pseudomonadota</taxon>
        <taxon>Betaproteobacteria</taxon>
        <taxon>Nitrosomonadales</taxon>
        <taxon>Usitatibacteraceae</taxon>
        <taxon>Usitatibacter</taxon>
    </lineage>
</organism>
<gene>
    <name evidence="2" type="ORF">DSM104443_00915</name>
</gene>
<evidence type="ECO:0000313" key="3">
    <source>
        <dbReference type="Proteomes" id="UP000501534"/>
    </source>
</evidence>
<accession>A0A6M4GS20</accession>
<name>A0A6M4GS20_9PROT</name>
<dbReference type="AlphaFoldDB" id="A0A6M4GS20"/>
<dbReference type="PROSITE" id="PS51729">
    <property type="entry name" value="GNAT_YJDJ"/>
    <property type="match status" value="1"/>
</dbReference>
<protein>
    <recommendedName>
        <fullName evidence="1">N-acetyltransferase domain-containing protein</fullName>
    </recommendedName>
</protein>